<dbReference type="EMBL" id="LVJN01000018">
    <property type="protein sequence ID" value="OSM04807.1"/>
    <property type="molecule type" value="Genomic_DNA"/>
</dbReference>
<keyword evidence="7 9" id="KW-0234">DNA repair</keyword>
<dbReference type="STRING" id="1434232.MAIT1_02902"/>
<dbReference type="GO" id="GO:0006281">
    <property type="term" value="P:DNA repair"/>
    <property type="evidence" value="ECO:0007669"/>
    <property type="project" value="UniProtKB-KW"/>
</dbReference>
<evidence type="ECO:0000259" key="11">
    <source>
        <dbReference type="Pfam" id="PF02463"/>
    </source>
</evidence>
<evidence type="ECO:0000313" key="13">
    <source>
        <dbReference type="Proteomes" id="UP000194003"/>
    </source>
</evidence>
<dbReference type="GO" id="GO:0009432">
    <property type="term" value="P:SOS response"/>
    <property type="evidence" value="ECO:0007669"/>
    <property type="project" value="TreeGrafter"/>
</dbReference>
<dbReference type="SUPFAM" id="SSF52540">
    <property type="entry name" value="P-loop containing nucleoside triphosphate hydrolases"/>
    <property type="match status" value="1"/>
</dbReference>
<dbReference type="OrthoDB" id="9806954at2"/>
<evidence type="ECO:0000256" key="5">
    <source>
        <dbReference type="ARBA" id="ARBA00022763"/>
    </source>
</evidence>
<name>A0A1Y2K691_9PROT</name>
<keyword evidence="6" id="KW-0067">ATP-binding</keyword>
<keyword evidence="13" id="KW-1185">Reference proteome</keyword>
<dbReference type="PANTHER" id="PTHR11059">
    <property type="entry name" value="DNA REPAIR PROTEIN RECN"/>
    <property type="match status" value="1"/>
</dbReference>
<evidence type="ECO:0000256" key="4">
    <source>
        <dbReference type="ARBA" id="ARBA00022741"/>
    </source>
</evidence>
<proteinExistence type="inferred from homology"/>
<protein>
    <recommendedName>
        <fullName evidence="3 9">DNA repair protein RecN</fullName>
    </recommendedName>
    <alternativeName>
        <fullName evidence="8 9">Recombination protein N</fullName>
    </alternativeName>
</protein>
<dbReference type="Gene3D" id="3.40.50.300">
    <property type="entry name" value="P-loop containing nucleotide triphosphate hydrolases"/>
    <property type="match status" value="2"/>
</dbReference>
<feature type="domain" description="RecF/RecN/SMC N-terminal" evidence="11">
    <location>
        <begin position="1"/>
        <end position="512"/>
    </location>
</feature>
<comment type="similarity">
    <text evidence="2 9">Belongs to the RecN family.</text>
</comment>
<accession>A0A1Y2K691</accession>
<sequence length="560" mass="61109">MLRQLVVENVALIERLDLNFDAGLTVITGETGAGKSILIDSLGLVLGERAAAGLLRAGCDKAMAMGRFRPPPEHPARQWLAERDLDLDPEEDLHLRRVISANGRTRAYINETPAPVSALAELGDLLVDIHGQHDHQSLLHASAHLTILDQFAAHPALTQGVRDLYAAWKEADRALRELQDNAQQAHERRGFLSYQLEELDAAGVRPGEQAELESQRARLSHAEKLARAMENALELLEQGEGAALELTNRAVGELEDASAIDAAIEPIAESVRSLHYELEAASERVRHYRDGLELDPSQLADLEERLDLIIKLARKHRCDSDELEGLAERWRAELDALDNLDGDQSAWEKRRAKCVQEYDAAASKLGASRRKAAAKLVKGVEKQLKELHMGRTRVDVAFEEKGGDPRANGREEAVILVSANPGEPLKPLKEVASGGELARLMLALKTELSDAVSVPTLIFDEVDVGVGGRVASAIGAKLAQAATGRQVLAITHLPQVAAHGQHHMKVEKTAKGQRTRTSVSQLTPAEQIEELARMLAGDTITDKARDNAQELVADARKLRG</sequence>
<keyword evidence="5 9" id="KW-0227">DNA damage</keyword>
<evidence type="ECO:0000256" key="3">
    <source>
        <dbReference type="ARBA" id="ARBA00021315"/>
    </source>
</evidence>
<dbReference type="GO" id="GO:0005524">
    <property type="term" value="F:ATP binding"/>
    <property type="evidence" value="ECO:0007669"/>
    <property type="project" value="UniProtKB-KW"/>
</dbReference>
<dbReference type="PANTHER" id="PTHR11059:SF0">
    <property type="entry name" value="DNA REPAIR PROTEIN RECN"/>
    <property type="match status" value="1"/>
</dbReference>
<dbReference type="PIRSF" id="PIRSF003128">
    <property type="entry name" value="RecN"/>
    <property type="match status" value="1"/>
</dbReference>
<comment type="function">
    <text evidence="1 9">May be involved in recombinational repair of damaged DNA.</text>
</comment>
<dbReference type="InterPro" id="IPR004604">
    <property type="entry name" value="DNA_recomb/repair_RecN"/>
</dbReference>
<dbReference type="GO" id="GO:0043590">
    <property type="term" value="C:bacterial nucleoid"/>
    <property type="evidence" value="ECO:0007669"/>
    <property type="project" value="TreeGrafter"/>
</dbReference>
<keyword evidence="10" id="KW-0175">Coiled coil</keyword>
<dbReference type="NCBIfam" id="TIGR00634">
    <property type="entry name" value="recN"/>
    <property type="match status" value="1"/>
</dbReference>
<dbReference type="CDD" id="cd03241">
    <property type="entry name" value="ABC_RecN"/>
    <property type="match status" value="2"/>
</dbReference>
<dbReference type="FunFam" id="3.40.50.300:FF:000356">
    <property type="entry name" value="DNA repair protein RecN"/>
    <property type="match status" value="1"/>
</dbReference>
<feature type="coiled-coil region" evidence="10">
    <location>
        <begin position="212"/>
        <end position="242"/>
    </location>
</feature>
<evidence type="ECO:0000256" key="8">
    <source>
        <dbReference type="ARBA" id="ARBA00033408"/>
    </source>
</evidence>
<evidence type="ECO:0000313" key="12">
    <source>
        <dbReference type="EMBL" id="OSM04807.1"/>
    </source>
</evidence>
<evidence type="ECO:0000256" key="2">
    <source>
        <dbReference type="ARBA" id="ARBA00009441"/>
    </source>
</evidence>
<dbReference type="InterPro" id="IPR003395">
    <property type="entry name" value="RecF/RecN/SMC_N"/>
</dbReference>
<gene>
    <name evidence="12" type="ORF">MAIT1_02902</name>
</gene>
<dbReference type="AlphaFoldDB" id="A0A1Y2K691"/>
<dbReference type="Proteomes" id="UP000194003">
    <property type="component" value="Unassembled WGS sequence"/>
</dbReference>
<comment type="caution">
    <text evidence="12">The sequence shown here is derived from an EMBL/GenBank/DDBJ whole genome shotgun (WGS) entry which is preliminary data.</text>
</comment>
<dbReference type="Pfam" id="PF02463">
    <property type="entry name" value="SMC_N"/>
    <property type="match status" value="1"/>
</dbReference>
<dbReference type="NCBIfam" id="NF008121">
    <property type="entry name" value="PRK10869.1"/>
    <property type="match status" value="1"/>
</dbReference>
<dbReference type="InterPro" id="IPR027417">
    <property type="entry name" value="P-loop_NTPase"/>
</dbReference>
<dbReference type="FunFam" id="3.40.50.300:FF:000319">
    <property type="entry name" value="DNA repair protein RecN"/>
    <property type="match status" value="1"/>
</dbReference>
<evidence type="ECO:0000256" key="7">
    <source>
        <dbReference type="ARBA" id="ARBA00023204"/>
    </source>
</evidence>
<keyword evidence="4" id="KW-0547">Nucleotide-binding</keyword>
<reference evidence="12 13" key="1">
    <citation type="journal article" date="2016" name="BMC Genomics">
        <title>Combined genomic and structural analyses of a cultured magnetotactic bacterium reveals its niche adaptation to a dynamic environment.</title>
        <authorList>
            <person name="Araujo A.C."/>
            <person name="Morillo V."/>
            <person name="Cypriano J."/>
            <person name="Teixeira L.C."/>
            <person name="Leao P."/>
            <person name="Lyra S."/>
            <person name="Almeida L.G."/>
            <person name="Bazylinski D.A."/>
            <person name="Vasconcellos A.T."/>
            <person name="Abreu F."/>
            <person name="Lins U."/>
        </authorList>
    </citation>
    <scope>NUCLEOTIDE SEQUENCE [LARGE SCALE GENOMIC DNA]</scope>
    <source>
        <strain evidence="12 13">IT-1</strain>
    </source>
</reference>
<evidence type="ECO:0000256" key="1">
    <source>
        <dbReference type="ARBA" id="ARBA00003618"/>
    </source>
</evidence>
<evidence type="ECO:0000256" key="10">
    <source>
        <dbReference type="SAM" id="Coils"/>
    </source>
</evidence>
<dbReference type="RefSeq" id="WP_085441463.1">
    <property type="nucleotide sequence ID" value="NZ_LVJN01000018.1"/>
</dbReference>
<organism evidence="12 13">
    <name type="scientific">Magnetofaba australis IT-1</name>
    <dbReference type="NCBI Taxonomy" id="1434232"/>
    <lineage>
        <taxon>Bacteria</taxon>
        <taxon>Pseudomonadati</taxon>
        <taxon>Pseudomonadota</taxon>
        <taxon>Magnetococcia</taxon>
        <taxon>Magnetococcales</taxon>
        <taxon>Magnetococcaceae</taxon>
        <taxon>Magnetofaba</taxon>
    </lineage>
</organism>
<dbReference type="GO" id="GO:0006310">
    <property type="term" value="P:DNA recombination"/>
    <property type="evidence" value="ECO:0007669"/>
    <property type="project" value="InterPro"/>
</dbReference>
<evidence type="ECO:0000256" key="9">
    <source>
        <dbReference type="PIRNR" id="PIRNR003128"/>
    </source>
</evidence>
<evidence type="ECO:0000256" key="6">
    <source>
        <dbReference type="ARBA" id="ARBA00022840"/>
    </source>
</evidence>